<dbReference type="Gene3D" id="3.30.530.20">
    <property type="match status" value="1"/>
</dbReference>
<dbReference type="EMBL" id="SHNO01000002">
    <property type="protein sequence ID" value="MCX2979089.1"/>
    <property type="molecule type" value="Genomic_DNA"/>
</dbReference>
<evidence type="ECO:0000259" key="3">
    <source>
        <dbReference type="Pfam" id="PF03364"/>
    </source>
</evidence>
<feature type="domain" description="Coenzyme Q-binding protein COQ10 START" evidence="3">
    <location>
        <begin position="11"/>
        <end position="133"/>
    </location>
</feature>
<gene>
    <name evidence="4" type="ORF">EYC82_17260</name>
</gene>
<reference evidence="4" key="1">
    <citation type="submission" date="2019-02" db="EMBL/GenBank/DDBJ databases">
        <authorList>
            <person name="Li S.-H."/>
        </authorList>
    </citation>
    <scope>NUCLEOTIDE SEQUENCE</scope>
    <source>
        <strain evidence="4">IMCC11814</strain>
    </source>
</reference>
<comment type="similarity">
    <text evidence="1">Belongs to the ribosome association toxin RatA family.</text>
</comment>
<evidence type="ECO:0000256" key="2">
    <source>
        <dbReference type="ARBA" id="ARBA00022649"/>
    </source>
</evidence>
<dbReference type="InterPro" id="IPR023393">
    <property type="entry name" value="START-like_dom_sf"/>
</dbReference>
<dbReference type="Pfam" id="PF03364">
    <property type="entry name" value="Polyketide_cyc"/>
    <property type="match status" value="1"/>
</dbReference>
<dbReference type="PANTHER" id="PTHR12901:SF10">
    <property type="entry name" value="COENZYME Q-BINDING PROTEIN COQ10, MITOCHONDRIAL"/>
    <property type="match status" value="1"/>
</dbReference>
<proteinExistence type="inferred from homology"/>
<organism evidence="4 5">
    <name type="scientific">Candidatus Marimicrobium litorale</name>
    <dbReference type="NCBI Taxonomy" id="2518991"/>
    <lineage>
        <taxon>Bacteria</taxon>
        <taxon>Pseudomonadati</taxon>
        <taxon>Pseudomonadota</taxon>
        <taxon>Gammaproteobacteria</taxon>
        <taxon>Cellvibrionales</taxon>
        <taxon>Halieaceae</taxon>
        <taxon>Marimicrobium</taxon>
    </lineage>
</organism>
<dbReference type="InterPro" id="IPR044996">
    <property type="entry name" value="COQ10-like"/>
</dbReference>
<dbReference type="CDD" id="cd07813">
    <property type="entry name" value="COQ10p_like"/>
    <property type="match status" value="1"/>
</dbReference>
<evidence type="ECO:0000313" key="4">
    <source>
        <dbReference type="EMBL" id="MCX2979089.1"/>
    </source>
</evidence>
<keyword evidence="2" id="KW-1277">Toxin-antitoxin system</keyword>
<name>A0ABT3T9X3_9GAMM</name>
<dbReference type="SUPFAM" id="SSF55961">
    <property type="entry name" value="Bet v1-like"/>
    <property type="match status" value="1"/>
</dbReference>
<sequence>MTTIDRSALLPYNAGQLYELVNDVEAYPLFMDGCVGAEVLSRGENQLEARLDLARGGIRQSFTTRNRMLAGEAITLELVDGPFDAFFGRWDFRVLDESACKMSLKLEFTFSSAVLGLAASRLFEKVSSNLVDAVGRRAAHLYG</sequence>
<evidence type="ECO:0000256" key="1">
    <source>
        <dbReference type="ARBA" id="ARBA00008918"/>
    </source>
</evidence>
<protein>
    <submittedName>
        <fullName evidence="4">Type II toxin-antitoxin system RatA family toxin</fullName>
    </submittedName>
</protein>
<dbReference type="InterPro" id="IPR005031">
    <property type="entry name" value="COQ10_START"/>
</dbReference>
<evidence type="ECO:0000313" key="5">
    <source>
        <dbReference type="Proteomes" id="UP001143304"/>
    </source>
</evidence>
<dbReference type="Proteomes" id="UP001143304">
    <property type="component" value="Unassembled WGS sequence"/>
</dbReference>
<accession>A0ABT3T9X3</accession>
<dbReference type="RefSeq" id="WP_279250878.1">
    <property type="nucleotide sequence ID" value="NZ_SHNO01000002.1"/>
</dbReference>
<dbReference type="PANTHER" id="PTHR12901">
    <property type="entry name" value="SPERM PROTEIN HOMOLOG"/>
    <property type="match status" value="1"/>
</dbReference>
<keyword evidence="5" id="KW-1185">Reference proteome</keyword>
<comment type="caution">
    <text evidence="4">The sequence shown here is derived from an EMBL/GenBank/DDBJ whole genome shotgun (WGS) entry which is preliminary data.</text>
</comment>